<keyword evidence="1" id="KW-0175">Coiled coil</keyword>
<dbReference type="Proteomes" id="UP001261871">
    <property type="component" value="Unassembled WGS sequence"/>
</dbReference>
<keyword evidence="2" id="KW-1133">Transmembrane helix</keyword>
<dbReference type="RefSeq" id="WP_310004709.1">
    <property type="nucleotide sequence ID" value="NZ_JAVDTX010000002.1"/>
</dbReference>
<dbReference type="InterPro" id="IPR007251">
    <property type="entry name" value="Iron_permease_Fet4"/>
</dbReference>
<evidence type="ECO:0000256" key="2">
    <source>
        <dbReference type="SAM" id="Phobius"/>
    </source>
</evidence>
<dbReference type="EMBL" id="JAVDTX010000002">
    <property type="protein sequence ID" value="MDR6844389.1"/>
    <property type="molecule type" value="Genomic_DNA"/>
</dbReference>
<keyword evidence="2" id="KW-0812">Transmembrane</keyword>
<feature type="transmembrane region" description="Helical" evidence="2">
    <location>
        <begin position="52"/>
        <end position="69"/>
    </location>
</feature>
<evidence type="ECO:0000256" key="1">
    <source>
        <dbReference type="SAM" id="Coils"/>
    </source>
</evidence>
<evidence type="ECO:0000313" key="4">
    <source>
        <dbReference type="Proteomes" id="UP001261871"/>
    </source>
</evidence>
<dbReference type="Pfam" id="PF04120">
    <property type="entry name" value="Iron_permease"/>
    <property type="match status" value="1"/>
</dbReference>
<feature type="transmembrane region" description="Helical" evidence="2">
    <location>
        <begin position="15"/>
        <end position="40"/>
    </location>
</feature>
<evidence type="ECO:0000313" key="3">
    <source>
        <dbReference type="EMBL" id="MDR6844389.1"/>
    </source>
</evidence>
<organism evidence="3 4">
    <name type="scientific">Flavobacterium granuli</name>
    <dbReference type="NCBI Taxonomy" id="280093"/>
    <lineage>
        <taxon>Bacteria</taxon>
        <taxon>Pseudomonadati</taxon>
        <taxon>Bacteroidota</taxon>
        <taxon>Flavobacteriia</taxon>
        <taxon>Flavobacteriales</taxon>
        <taxon>Flavobacteriaceae</taxon>
        <taxon>Flavobacterium</taxon>
    </lineage>
</organism>
<protein>
    <submittedName>
        <fullName evidence="3">Low affinity Fe/Cu permease</fullName>
    </submittedName>
</protein>
<feature type="coiled-coil region" evidence="1">
    <location>
        <begin position="102"/>
        <end position="129"/>
    </location>
</feature>
<comment type="caution">
    <text evidence="3">The sequence shown here is derived from an EMBL/GenBank/DDBJ whole genome shotgun (WGS) entry which is preliminary data.</text>
</comment>
<sequence length="158" mass="18053">MNKIYNHSENLFEKLVSVATTILGNSISFLIALCLVLFWWINSLFIKTDAHLIIGDIIFGITFLSLFIIQKSFNRFSASLHLKINELVSSHDTANNAVLNAEIKTEKEITELSKEYSDLAEQIKELDEEFKGEYKRELDSALDVEEALPKKDNNEALR</sequence>
<keyword evidence="2" id="KW-0472">Membrane</keyword>
<name>A0ABU1S030_9FLAO</name>
<proteinExistence type="predicted"/>
<gene>
    <name evidence="3" type="ORF">J2W95_001080</name>
</gene>
<accession>A0ABU1S030</accession>
<reference evidence="3 4" key="1">
    <citation type="submission" date="2023-07" db="EMBL/GenBank/DDBJ databases">
        <title>Sorghum-associated microbial communities from plants grown in Nebraska, USA.</title>
        <authorList>
            <person name="Schachtman D."/>
        </authorList>
    </citation>
    <scope>NUCLEOTIDE SEQUENCE [LARGE SCALE GENOMIC DNA]</scope>
    <source>
        <strain evidence="3 4">BE124</strain>
    </source>
</reference>
<keyword evidence="4" id="KW-1185">Reference proteome</keyword>